<evidence type="ECO:0000313" key="2">
    <source>
        <dbReference type="Proteomes" id="UP000281098"/>
    </source>
</evidence>
<dbReference type="EMBL" id="QTPM01000006">
    <property type="protein sequence ID" value="RQY96440.1"/>
    <property type="molecule type" value="Genomic_DNA"/>
</dbReference>
<gene>
    <name evidence="1" type="ORF">DF017_07250</name>
</gene>
<name>A0ABX9YTF7_9BURK</name>
<evidence type="ECO:0000313" key="1">
    <source>
        <dbReference type="EMBL" id="RQY96440.1"/>
    </source>
</evidence>
<keyword evidence="2" id="KW-1185">Reference proteome</keyword>
<accession>A0ABX9YTF7</accession>
<protein>
    <submittedName>
        <fullName evidence="1">Uncharacterized protein</fullName>
    </submittedName>
</protein>
<organism evidence="1 2">
    <name type="scientific">Burkholderia stagnalis</name>
    <dbReference type="NCBI Taxonomy" id="1503054"/>
    <lineage>
        <taxon>Bacteria</taxon>
        <taxon>Pseudomonadati</taxon>
        <taxon>Pseudomonadota</taxon>
        <taxon>Betaproteobacteria</taxon>
        <taxon>Burkholderiales</taxon>
        <taxon>Burkholderiaceae</taxon>
        <taxon>Burkholderia</taxon>
        <taxon>Burkholderia cepacia complex</taxon>
    </lineage>
</organism>
<sequence length="100" mass="10127">MAKANEAAVAADVKDQDVTATVGPADQAIAAGDNAPATDAAVASTVASGGAAGAVEHPLDIISEIEHLLRIVGNVAAHEFRRITERLADLKNHPAIKPGE</sequence>
<reference evidence="1 2" key="1">
    <citation type="submission" date="2018-08" db="EMBL/GenBank/DDBJ databases">
        <title>Comparative analysis of Burkholderia isolates from Puerto Rico.</title>
        <authorList>
            <person name="Hall C."/>
            <person name="Sahl J."/>
            <person name="Wagner D."/>
        </authorList>
    </citation>
    <scope>NUCLEOTIDE SEQUENCE [LARGE SCALE GENOMIC DNA]</scope>
    <source>
        <strain evidence="1 2">Bp8966</strain>
    </source>
</reference>
<dbReference type="RefSeq" id="WP_124492266.1">
    <property type="nucleotide sequence ID" value="NZ_QTOI01000005.1"/>
</dbReference>
<dbReference type="Proteomes" id="UP000281098">
    <property type="component" value="Unassembled WGS sequence"/>
</dbReference>
<proteinExistence type="predicted"/>
<comment type="caution">
    <text evidence="1">The sequence shown here is derived from an EMBL/GenBank/DDBJ whole genome shotgun (WGS) entry which is preliminary data.</text>
</comment>